<dbReference type="InterPro" id="IPR018657">
    <property type="entry name" value="LarA-like_N"/>
</dbReference>
<dbReference type="InterPro" id="IPR047926">
    <property type="entry name" value="Ni_dep_LarA"/>
</dbReference>
<proteinExistence type="predicted"/>
<keyword evidence="4" id="KW-1185">Reference proteome</keyword>
<accession>A0A7G9RFV1</accession>
<feature type="domain" description="LarA-like N-terminal" evidence="1">
    <location>
        <begin position="7"/>
        <end position="208"/>
    </location>
</feature>
<dbReference type="InterPro" id="IPR048520">
    <property type="entry name" value="LarA_C"/>
</dbReference>
<gene>
    <name evidence="3" type="primary">larA</name>
    <name evidence="3" type="ORF">H9L09_09285</name>
</gene>
<dbReference type="Proteomes" id="UP000515947">
    <property type="component" value="Chromosome"/>
</dbReference>
<evidence type="ECO:0000313" key="4">
    <source>
        <dbReference type="Proteomes" id="UP000515947"/>
    </source>
</evidence>
<dbReference type="InterPro" id="IPR043166">
    <property type="entry name" value="LarA-like_C"/>
</dbReference>
<dbReference type="RefSeq" id="WP_187580316.1">
    <property type="nucleotide sequence ID" value="NZ_CP060713.1"/>
</dbReference>
<sequence>MRVRLAYGETGLEVDLPEDRTVVVEPRYTPGAADPRALLRERLEHPLSGRPLRELVRPGQKVAISMCDGTRAQPRHLMIPAVLEQLDGIVALDDITLLVATGTHRGNTEAEIRAMLGDEVPADIRVLNHDARDKSSLVWMGVHGNGVPVWINRHWVEADVRITTGFVEPHFFAGFSGGPKMVVPGLAGLETVLTLHDAARIGHPDATWAVCEGNPVHDDIRAVVAAVGRVDLALDVVLNRDQEIVDAFAGELSSMHAAARAAAQELAMSPVPTTFDVVVTTNSGYPLDQNLYQAVKGISAAATVVKPGGTIVCAAECRDGFPDHGSYREVLASEPSPQALLDAIERRSETVPDQWQVQIQAKNQVLARVVMHTSYLSDEALAEAHLVQTHDIGATVRAALEAAGPEARVCVLPEGPQTIPYVAATV</sequence>
<dbReference type="EMBL" id="CP060713">
    <property type="protein sequence ID" value="QNN54476.1"/>
    <property type="molecule type" value="Genomic_DNA"/>
</dbReference>
<dbReference type="AlphaFoldDB" id="A0A7G9RFV1"/>
<dbReference type="Gene3D" id="3.90.226.30">
    <property type="match status" value="1"/>
</dbReference>
<feature type="domain" description="Lactate racemase C-terminal" evidence="2">
    <location>
        <begin position="275"/>
        <end position="415"/>
    </location>
</feature>
<dbReference type="NCBIfam" id="NF033504">
    <property type="entry name" value="Ni_dep_LarA"/>
    <property type="match status" value="1"/>
</dbReference>
<dbReference type="Pfam" id="PF09861">
    <property type="entry name" value="Lar_N"/>
    <property type="match status" value="1"/>
</dbReference>
<dbReference type="InterPro" id="IPR048068">
    <property type="entry name" value="LarA-like"/>
</dbReference>
<evidence type="ECO:0000313" key="3">
    <source>
        <dbReference type="EMBL" id="QNN54476.1"/>
    </source>
</evidence>
<protein>
    <submittedName>
        <fullName evidence="3">Nickel-dependent lactate racemase</fullName>
    </submittedName>
</protein>
<organism evidence="3 4">
    <name type="scientific">Nocardioides mesophilus</name>
    <dbReference type="NCBI Taxonomy" id="433659"/>
    <lineage>
        <taxon>Bacteria</taxon>
        <taxon>Bacillati</taxon>
        <taxon>Actinomycetota</taxon>
        <taxon>Actinomycetes</taxon>
        <taxon>Propionibacteriales</taxon>
        <taxon>Nocardioidaceae</taxon>
        <taxon>Nocardioides</taxon>
    </lineage>
</organism>
<evidence type="ECO:0000259" key="1">
    <source>
        <dbReference type="Pfam" id="PF09861"/>
    </source>
</evidence>
<dbReference type="Pfam" id="PF21113">
    <property type="entry name" value="LarA_C"/>
    <property type="match status" value="1"/>
</dbReference>
<dbReference type="GO" id="GO:0050043">
    <property type="term" value="F:lactate racemase activity"/>
    <property type="evidence" value="ECO:0007669"/>
    <property type="project" value="InterPro"/>
</dbReference>
<evidence type="ECO:0000259" key="2">
    <source>
        <dbReference type="Pfam" id="PF21113"/>
    </source>
</evidence>
<name>A0A7G9RFV1_9ACTN</name>
<dbReference type="PANTHER" id="PTHR33171">
    <property type="entry name" value="LAR_N DOMAIN-CONTAINING PROTEIN"/>
    <property type="match status" value="1"/>
</dbReference>
<dbReference type="Gene3D" id="3.40.50.11440">
    <property type="match status" value="1"/>
</dbReference>
<dbReference type="PANTHER" id="PTHR33171:SF17">
    <property type="entry name" value="LARA-LIKE N-TERMINAL DOMAIN-CONTAINING PROTEIN"/>
    <property type="match status" value="1"/>
</dbReference>
<reference evidence="3 4" key="1">
    <citation type="submission" date="2020-08" db="EMBL/GenBank/DDBJ databases">
        <title>Genome sequence of Nocardioides mesophilus KACC 16243T.</title>
        <authorList>
            <person name="Hyun D.-W."/>
            <person name="Bae J.-W."/>
        </authorList>
    </citation>
    <scope>NUCLEOTIDE SEQUENCE [LARGE SCALE GENOMIC DNA]</scope>
    <source>
        <strain evidence="3 4">KACC 16243</strain>
    </source>
</reference>
<dbReference type="KEGG" id="nmes:H9L09_09285"/>